<sequence length="569" mass="64949">MLWENPHCFECGSQLEYRGSSLHCFHCRPSLVSELTTIYASLVKVKERCTQIEQSQSRISESNPDLNLEQWEDLQAIHRTLLQEDNEFSIAFSSLSPQLRHLRKIAYDHSLQSRSLRRFSDCLLPLLKREGDLESARQWLEVMKLSSSLIEILGKNDVLFTHEEEAIMDTIEEIEAILDRLKLWFRCIYENLSREKDVTEEQGLAEPIFEFPNNIRHTCTTMPWTILPALLILWGVCWMFIIGSSQPEDEWRNAVDPMISPIPAAYDFYADFHGIGIEEGLQGLVADDFDNRGHLSQGTLEGPWHGNVQSMNELLYPLTFAQDTPQDPNFLIWDMTSRGDSESLELAAQDTAEILPAAAMKDSTLTACINTGNSIERDATGSADSSGYDHRMINSDDRSEETKSRFACPDCQQTFGRQFTLSRHRTEKHKDASSLEESLLCPNTGCKRSNEKPFKRRAHLTRHLENCKHNQERLGRRGDQSRPRSASASASTSASIQHRQDDGPDEVVRTNGMKKRPRAEDDEGSNDEFLLAEMVKKYKKMEKEIKEKQEGLETLGKTIQMLKGSLRNS</sequence>
<dbReference type="Gene3D" id="3.30.160.60">
    <property type="entry name" value="Classic Zinc Finger"/>
    <property type="match status" value="1"/>
</dbReference>
<protein>
    <recommendedName>
        <fullName evidence="4">C2H2-type domain-containing protein</fullName>
    </recommendedName>
</protein>
<evidence type="ECO:0000256" key="2">
    <source>
        <dbReference type="SAM" id="Coils"/>
    </source>
</evidence>
<gene>
    <name evidence="5" type="ORF">FMUND_13020</name>
</gene>
<dbReference type="EMBL" id="JAAOAN010000574">
    <property type="protein sequence ID" value="KAF5703321.1"/>
    <property type="molecule type" value="Genomic_DNA"/>
</dbReference>
<dbReference type="InterPro" id="IPR013087">
    <property type="entry name" value="Znf_C2H2_type"/>
</dbReference>
<feature type="compositionally biased region" description="Basic and acidic residues" evidence="3">
    <location>
        <begin position="387"/>
        <end position="404"/>
    </location>
</feature>
<feature type="coiled-coil region" evidence="2">
    <location>
        <begin position="531"/>
        <end position="558"/>
    </location>
</feature>
<dbReference type="PROSITE" id="PS00028">
    <property type="entry name" value="ZINC_FINGER_C2H2_1"/>
    <property type="match status" value="1"/>
</dbReference>
<dbReference type="GO" id="GO:0008270">
    <property type="term" value="F:zinc ion binding"/>
    <property type="evidence" value="ECO:0007669"/>
    <property type="project" value="UniProtKB-KW"/>
</dbReference>
<keyword evidence="1" id="KW-0479">Metal-binding</keyword>
<feature type="region of interest" description="Disordered" evidence="3">
    <location>
        <begin position="422"/>
        <end position="528"/>
    </location>
</feature>
<dbReference type="SMART" id="SM00355">
    <property type="entry name" value="ZnF_C2H2"/>
    <property type="match status" value="2"/>
</dbReference>
<comment type="caution">
    <text evidence="5">The sequence shown here is derived from an EMBL/GenBank/DDBJ whole genome shotgun (WGS) entry which is preliminary data.</text>
</comment>
<feature type="compositionally biased region" description="Low complexity" evidence="3">
    <location>
        <begin position="485"/>
        <end position="495"/>
    </location>
</feature>
<name>A0A8H5Y181_9HYPO</name>
<evidence type="ECO:0000256" key="1">
    <source>
        <dbReference type="PROSITE-ProRule" id="PRU00042"/>
    </source>
</evidence>
<evidence type="ECO:0000256" key="3">
    <source>
        <dbReference type="SAM" id="MobiDB-lite"/>
    </source>
</evidence>
<feature type="compositionally biased region" description="Basic and acidic residues" evidence="3">
    <location>
        <begin position="462"/>
        <end position="482"/>
    </location>
</feature>
<dbReference type="AlphaFoldDB" id="A0A8H5Y181"/>
<reference evidence="5 6" key="1">
    <citation type="submission" date="2020-05" db="EMBL/GenBank/DDBJ databases">
        <title>Identification and distribution of gene clusters putatively required for synthesis of sphingolipid metabolism inhibitors in phylogenetically diverse species of the filamentous fungus Fusarium.</title>
        <authorList>
            <person name="Kim H.-S."/>
            <person name="Busman M."/>
            <person name="Brown D.W."/>
            <person name="Divon H."/>
            <person name="Uhlig S."/>
            <person name="Proctor R.H."/>
        </authorList>
    </citation>
    <scope>NUCLEOTIDE SEQUENCE [LARGE SCALE GENOMIC DNA]</scope>
    <source>
        <strain evidence="5 6">NRRL 66235</strain>
    </source>
</reference>
<proteinExistence type="predicted"/>
<dbReference type="OrthoDB" id="5305647at2759"/>
<dbReference type="Proteomes" id="UP000544331">
    <property type="component" value="Unassembled WGS sequence"/>
</dbReference>
<evidence type="ECO:0000259" key="4">
    <source>
        <dbReference type="PROSITE" id="PS50157"/>
    </source>
</evidence>
<feature type="region of interest" description="Disordered" evidence="3">
    <location>
        <begin position="378"/>
        <end position="405"/>
    </location>
</feature>
<keyword evidence="1" id="KW-0863">Zinc-finger</keyword>
<organism evidence="5 6">
    <name type="scientific">Fusarium mundagurra</name>
    <dbReference type="NCBI Taxonomy" id="1567541"/>
    <lineage>
        <taxon>Eukaryota</taxon>
        <taxon>Fungi</taxon>
        <taxon>Dikarya</taxon>
        <taxon>Ascomycota</taxon>
        <taxon>Pezizomycotina</taxon>
        <taxon>Sordariomycetes</taxon>
        <taxon>Hypocreomycetidae</taxon>
        <taxon>Hypocreales</taxon>
        <taxon>Nectriaceae</taxon>
        <taxon>Fusarium</taxon>
        <taxon>Fusarium fujikuroi species complex</taxon>
    </lineage>
</organism>
<feature type="compositionally biased region" description="Basic and acidic residues" evidence="3">
    <location>
        <begin position="498"/>
        <end position="508"/>
    </location>
</feature>
<keyword evidence="2" id="KW-0175">Coiled coil</keyword>
<feature type="domain" description="C2H2-type" evidence="4">
    <location>
        <begin position="406"/>
        <end position="434"/>
    </location>
</feature>
<evidence type="ECO:0000313" key="6">
    <source>
        <dbReference type="Proteomes" id="UP000544331"/>
    </source>
</evidence>
<keyword evidence="1" id="KW-0862">Zinc</keyword>
<dbReference type="PROSITE" id="PS50157">
    <property type="entry name" value="ZINC_FINGER_C2H2_2"/>
    <property type="match status" value="1"/>
</dbReference>
<evidence type="ECO:0000313" key="5">
    <source>
        <dbReference type="EMBL" id="KAF5703321.1"/>
    </source>
</evidence>
<keyword evidence="6" id="KW-1185">Reference proteome</keyword>
<accession>A0A8H5Y181</accession>